<name>A0A2T0LSM3_9PSEU</name>
<proteinExistence type="inferred from homology"/>
<gene>
    <name evidence="2" type="ORF">B0I33_107199</name>
</gene>
<dbReference type="AlphaFoldDB" id="A0A2T0LSM3"/>
<organism evidence="2 3">
    <name type="scientific">Prauserella shujinwangii</name>
    <dbReference type="NCBI Taxonomy" id="1453103"/>
    <lineage>
        <taxon>Bacteria</taxon>
        <taxon>Bacillati</taxon>
        <taxon>Actinomycetota</taxon>
        <taxon>Actinomycetes</taxon>
        <taxon>Pseudonocardiales</taxon>
        <taxon>Pseudonocardiaceae</taxon>
        <taxon>Prauserella</taxon>
    </lineage>
</organism>
<dbReference type="Proteomes" id="UP000238362">
    <property type="component" value="Unassembled WGS sequence"/>
</dbReference>
<dbReference type="InterPro" id="IPR035959">
    <property type="entry name" value="RutC-like_sf"/>
</dbReference>
<reference evidence="2 3" key="1">
    <citation type="submission" date="2018-03" db="EMBL/GenBank/DDBJ databases">
        <title>Genomic Encyclopedia of Type Strains, Phase III (KMG-III): the genomes of soil and plant-associated and newly described type strains.</title>
        <authorList>
            <person name="Whitman W."/>
        </authorList>
    </citation>
    <scope>NUCLEOTIDE SEQUENCE [LARGE SCALE GENOMIC DNA]</scope>
    <source>
        <strain evidence="2 3">CGMCC 4.7125</strain>
    </source>
</reference>
<sequence>MSTRHTATVRRVLRPDGLPPAPGWSHGVQAGGWVFGGSMMATDYATGLLPGARPPEDAPWFTEPLDLESAAVLDATGAVLAEAGGDLRRDLLRVWQWIAATYPGPAEYAASRSHWPALPSGTPYARNLARRVGDPLRASTGIGVRQLPVPGALLALDFIAVPGTGGRKSGVTLPPDLPAPRAGYAPAVRHGDWVFLSGFGATDFAGDWMSTRHMGEPSMIAPEARVNPYIWLGSEIEAQTRYTLDVLARIAESAGTSLDRCVKADVTLTHPADFPGMDRVWREFFGDEPPARTVVTGSQLVIKGLRVEVALVLLAGDATTGKRTVHADEVPDPPGHAPQAVHAGDFLFTSTVLPASRAGAVPAAVRDSVGTPYFADPARAQTALLAEYVAALCQAAGSALGEVCKVQAFLSDLRHLPGMLASWRDAFPTEPPALSSVGLGGGAPLPLPGACVQWDVIAHAPVRGW</sequence>
<comment type="caution">
    <text evidence="2">The sequence shown here is derived from an EMBL/GenBank/DDBJ whole genome shotgun (WGS) entry which is preliminary data.</text>
</comment>
<dbReference type="Pfam" id="PF01042">
    <property type="entry name" value="Ribonuc_L-PSP"/>
    <property type="match status" value="1"/>
</dbReference>
<dbReference type="RefSeq" id="WP_106180016.1">
    <property type="nucleotide sequence ID" value="NZ_PVNH01000007.1"/>
</dbReference>
<dbReference type="PANTHER" id="PTHR11803:SF58">
    <property type="entry name" value="PROTEIN HMF1-RELATED"/>
    <property type="match status" value="1"/>
</dbReference>
<dbReference type="OrthoDB" id="9815126at2"/>
<dbReference type="SUPFAM" id="SSF55298">
    <property type="entry name" value="YjgF-like"/>
    <property type="match status" value="3"/>
</dbReference>
<accession>A0A2T0LSM3</accession>
<evidence type="ECO:0000256" key="1">
    <source>
        <dbReference type="ARBA" id="ARBA00010552"/>
    </source>
</evidence>
<dbReference type="GO" id="GO:0005829">
    <property type="term" value="C:cytosol"/>
    <property type="evidence" value="ECO:0007669"/>
    <property type="project" value="TreeGrafter"/>
</dbReference>
<dbReference type="InterPro" id="IPR006175">
    <property type="entry name" value="YjgF/YER057c/UK114"/>
</dbReference>
<evidence type="ECO:0000313" key="2">
    <source>
        <dbReference type="EMBL" id="PRX46622.1"/>
    </source>
</evidence>
<comment type="similarity">
    <text evidence="1">Belongs to the RutC family.</text>
</comment>
<dbReference type="Gene3D" id="3.30.1330.40">
    <property type="entry name" value="RutC-like"/>
    <property type="match status" value="3"/>
</dbReference>
<keyword evidence="3" id="KW-1185">Reference proteome</keyword>
<dbReference type="EMBL" id="PVNH01000007">
    <property type="protein sequence ID" value="PRX46622.1"/>
    <property type="molecule type" value="Genomic_DNA"/>
</dbReference>
<evidence type="ECO:0000313" key="3">
    <source>
        <dbReference type="Proteomes" id="UP000238362"/>
    </source>
</evidence>
<dbReference type="GO" id="GO:0019239">
    <property type="term" value="F:deaminase activity"/>
    <property type="evidence" value="ECO:0007669"/>
    <property type="project" value="TreeGrafter"/>
</dbReference>
<protein>
    <submittedName>
        <fullName evidence="2">Enamine deaminase RidA (YjgF/YER057c/UK114 family)</fullName>
    </submittedName>
</protein>
<dbReference type="CDD" id="cd00448">
    <property type="entry name" value="YjgF_YER057c_UK114_family"/>
    <property type="match status" value="2"/>
</dbReference>
<dbReference type="PANTHER" id="PTHR11803">
    <property type="entry name" value="2-IMINOBUTANOATE/2-IMINOPROPANOATE DEAMINASE RIDA"/>
    <property type="match status" value="1"/>
</dbReference>